<dbReference type="GeneID" id="92046110"/>
<feature type="compositionally biased region" description="Basic residues" evidence="1">
    <location>
        <begin position="1"/>
        <end position="12"/>
    </location>
</feature>
<evidence type="ECO:0000256" key="1">
    <source>
        <dbReference type="SAM" id="MobiDB-lite"/>
    </source>
</evidence>
<organism evidence="2 3">
    <name type="scientific">Apiospora hydei</name>
    <dbReference type="NCBI Taxonomy" id="1337664"/>
    <lineage>
        <taxon>Eukaryota</taxon>
        <taxon>Fungi</taxon>
        <taxon>Dikarya</taxon>
        <taxon>Ascomycota</taxon>
        <taxon>Pezizomycotina</taxon>
        <taxon>Sordariomycetes</taxon>
        <taxon>Xylariomycetidae</taxon>
        <taxon>Amphisphaeriales</taxon>
        <taxon>Apiosporaceae</taxon>
        <taxon>Apiospora</taxon>
    </lineage>
</organism>
<keyword evidence="3" id="KW-1185">Reference proteome</keyword>
<reference evidence="2 3" key="1">
    <citation type="submission" date="2023-01" db="EMBL/GenBank/DDBJ databases">
        <title>Analysis of 21 Apiospora genomes using comparative genomics revels a genus with tremendous synthesis potential of carbohydrate active enzymes and secondary metabolites.</title>
        <authorList>
            <person name="Sorensen T."/>
        </authorList>
    </citation>
    <scope>NUCLEOTIDE SEQUENCE [LARGE SCALE GENOMIC DNA]</scope>
    <source>
        <strain evidence="2 3">CBS 114990</strain>
    </source>
</reference>
<dbReference type="RefSeq" id="XP_066668392.1">
    <property type="nucleotide sequence ID" value="XM_066813050.1"/>
</dbReference>
<gene>
    <name evidence="2" type="ORF">PG997_008735</name>
</gene>
<evidence type="ECO:0000313" key="3">
    <source>
        <dbReference type="Proteomes" id="UP001433268"/>
    </source>
</evidence>
<protein>
    <submittedName>
        <fullName evidence="2">Uncharacterized protein</fullName>
    </submittedName>
</protein>
<proteinExistence type="predicted"/>
<accession>A0ABR1WD27</accession>
<name>A0ABR1WD27_9PEZI</name>
<comment type="caution">
    <text evidence="2">The sequence shown here is derived from an EMBL/GenBank/DDBJ whole genome shotgun (WGS) entry which is preliminary data.</text>
</comment>
<evidence type="ECO:0000313" key="2">
    <source>
        <dbReference type="EMBL" id="KAK8080917.1"/>
    </source>
</evidence>
<sequence>MIHNKRNNRRYTRSSTRSRCDINNKKQGGSFLSRGGDYRNPPQVAWMDRRAIAMVAVPMR</sequence>
<feature type="region of interest" description="Disordered" evidence="1">
    <location>
        <begin position="1"/>
        <end position="42"/>
    </location>
</feature>
<dbReference type="EMBL" id="JAQQWN010000006">
    <property type="protein sequence ID" value="KAK8080917.1"/>
    <property type="molecule type" value="Genomic_DNA"/>
</dbReference>
<dbReference type="Proteomes" id="UP001433268">
    <property type="component" value="Unassembled WGS sequence"/>
</dbReference>